<evidence type="ECO:0000313" key="19">
    <source>
        <dbReference type="Proteomes" id="UP000221852"/>
    </source>
</evidence>
<dbReference type="SUPFAM" id="SSF52518">
    <property type="entry name" value="Thiamin diphosphate-binding fold (THDP-binding)"/>
    <property type="match status" value="2"/>
</dbReference>
<dbReference type="InterPro" id="IPR011766">
    <property type="entry name" value="TPP_enzyme_TPP-bd"/>
</dbReference>
<evidence type="ECO:0000256" key="12">
    <source>
        <dbReference type="ARBA" id="ARBA00023304"/>
    </source>
</evidence>
<keyword evidence="8 14" id="KW-0479">Metal-binding</keyword>
<dbReference type="Gene3D" id="3.40.50.1220">
    <property type="entry name" value="TPP-binding domain"/>
    <property type="match status" value="1"/>
</dbReference>
<dbReference type="GO" id="GO:0000287">
    <property type="term" value="F:magnesium ion binding"/>
    <property type="evidence" value="ECO:0007669"/>
    <property type="project" value="UniProtKB-UniRule"/>
</dbReference>
<protein>
    <recommendedName>
        <fullName evidence="4 14">Acetolactate synthase</fullName>
        <ecNumber evidence="4 14">2.2.1.6</ecNumber>
    </recommendedName>
</protein>
<evidence type="ECO:0000259" key="15">
    <source>
        <dbReference type="Pfam" id="PF00205"/>
    </source>
</evidence>
<dbReference type="InterPro" id="IPR012000">
    <property type="entry name" value="Thiamin_PyroP_enz_cen_dom"/>
</dbReference>
<evidence type="ECO:0000259" key="16">
    <source>
        <dbReference type="Pfam" id="PF02775"/>
    </source>
</evidence>
<keyword evidence="5 14" id="KW-0028">Amino-acid biosynthesis</keyword>
<feature type="domain" description="Thiamine pyrophosphate enzyme N-terminal TPP-binding" evidence="17">
    <location>
        <begin position="8"/>
        <end position="122"/>
    </location>
</feature>
<dbReference type="PROSITE" id="PS00187">
    <property type="entry name" value="TPP_ENZYMES"/>
    <property type="match status" value="1"/>
</dbReference>
<evidence type="ECO:0000313" key="18">
    <source>
        <dbReference type="EMBL" id="PHI12820.1"/>
    </source>
</evidence>
<dbReference type="FunFam" id="3.40.50.970:FF:000016">
    <property type="entry name" value="Acetolactate synthase"/>
    <property type="match status" value="1"/>
</dbReference>
<dbReference type="GO" id="GO:0005948">
    <property type="term" value="C:acetolactate synthase complex"/>
    <property type="evidence" value="ECO:0007669"/>
    <property type="project" value="TreeGrafter"/>
</dbReference>
<keyword evidence="6" id="KW-0285">Flavoprotein</keyword>
<dbReference type="UniPathway" id="UPA00047">
    <property type="reaction ID" value="UER00055"/>
</dbReference>
<evidence type="ECO:0000256" key="4">
    <source>
        <dbReference type="ARBA" id="ARBA00013145"/>
    </source>
</evidence>
<dbReference type="GO" id="GO:0003984">
    <property type="term" value="F:acetolactate synthase activity"/>
    <property type="evidence" value="ECO:0007669"/>
    <property type="project" value="UniProtKB-EC"/>
</dbReference>
<feature type="domain" description="Thiamine pyrophosphate enzyme TPP-binding" evidence="16">
    <location>
        <begin position="394"/>
        <end position="542"/>
    </location>
</feature>
<dbReference type="EC" id="2.2.1.6" evidence="4 14"/>
<dbReference type="PANTHER" id="PTHR18968:SF13">
    <property type="entry name" value="ACETOLACTATE SYNTHASE CATALYTIC SUBUNIT, MITOCHONDRIAL"/>
    <property type="match status" value="1"/>
</dbReference>
<keyword evidence="10 14" id="KW-0460">Magnesium</keyword>
<dbReference type="InterPro" id="IPR000399">
    <property type="entry name" value="TPP-bd_CS"/>
</dbReference>
<dbReference type="UniPathway" id="UPA00049">
    <property type="reaction ID" value="UER00059"/>
</dbReference>
<comment type="pathway">
    <text evidence="1 14">Amino-acid biosynthesis; L-isoleucine biosynthesis; L-isoleucine from 2-oxobutanoate: step 1/4.</text>
</comment>
<evidence type="ECO:0000256" key="13">
    <source>
        <dbReference type="ARBA" id="ARBA00048670"/>
    </source>
</evidence>
<dbReference type="InterPro" id="IPR012846">
    <property type="entry name" value="Acetolactate_synth_lsu"/>
</dbReference>
<comment type="catalytic activity">
    <reaction evidence="13 14">
        <text>2 pyruvate + H(+) = (2S)-2-acetolactate + CO2</text>
        <dbReference type="Rhea" id="RHEA:25249"/>
        <dbReference type="ChEBI" id="CHEBI:15361"/>
        <dbReference type="ChEBI" id="CHEBI:15378"/>
        <dbReference type="ChEBI" id="CHEBI:16526"/>
        <dbReference type="ChEBI" id="CHEBI:58476"/>
        <dbReference type="EC" id="2.2.1.6"/>
    </reaction>
</comment>
<dbReference type="AlphaFoldDB" id="A0A2C6ALR9"/>
<comment type="caution">
    <text evidence="18">The sequence shown here is derived from an EMBL/GenBank/DDBJ whole genome shotgun (WGS) entry which is preliminary data.</text>
</comment>
<evidence type="ECO:0000259" key="17">
    <source>
        <dbReference type="Pfam" id="PF02776"/>
    </source>
</evidence>
<dbReference type="Pfam" id="PF02775">
    <property type="entry name" value="TPP_enzyme_C"/>
    <property type="match status" value="1"/>
</dbReference>
<dbReference type="EMBL" id="NIRQ01000001">
    <property type="protein sequence ID" value="PHI12820.1"/>
    <property type="molecule type" value="Genomic_DNA"/>
</dbReference>
<dbReference type="InterPro" id="IPR029061">
    <property type="entry name" value="THDP-binding"/>
</dbReference>
<dbReference type="GO" id="GO:0009099">
    <property type="term" value="P:L-valine biosynthetic process"/>
    <property type="evidence" value="ECO:0007669"/>
    <property type="project" value="UniProtKB-UniPathway"/>
</dbReference>
<accession>A0A2C6ALR9</accession>
<dbReference type="CDD" id="cd02015">
    <property type="entry name" value="TPP_AHAS"/>
    <property type="match status" value="1"/>
</dbReference>
<dbReference type="Proteomes" id="UP000221852">
    <property type="component" value="Unassembled WGS sequence"/>
</dbReference>
<comment type="cofactor">
    <cofactor evidence="14">
        <name>Mg(2+)</name>
        <dbReference type="ChEBI" id="CHEBI:18420"/>
    </cofactor>
    <text evidence="14">Binds 1 Mg(2+) ion per subunit.</text>
</comment>
<dbReference type="GO" id="GO:0030976">
    <property type="term" value="F:thiamine pyrophosphate binding"/>
    <property type="evidence" value="ECO:0007669"/>
    <property type="project" value="UniProtKB-UniRule"/>
</dbReference>
<sequence length="573" mass="63523">MANEKMIKGARILLECLSRLGINEIFGYPGGAVIPIYDELYNFKEIKHYFARHEQGAVHEADGYARSTGKVGACLATSGPGATNLVTGIMTAHMDSIPLLVITGQVSSFLLGKDAFQESDIVGITVPITKNNYLVQDIKDLPRILKEAYYIASTGRPGPVLVDIPRDIQLQEIPYDEFNKIYENDFTLEGYNPVYEGHKGQIKTAIKMIKDSKKPLIIAGAGILKAHAYEELKEFVEKTNIPVAMTLLGLGSFPGNHELALGMIGMHGTTYANYAANEADLIIAAGMRFDDRVTGNPQKFVPNAKIIHIDIDPAEIGKNKLIDVPIVGDLKNVLTDLNEKAPKVSYDEWLKQIKKWKKEYSLTYRKTEDDILIPQEILSEIDKITKGNVIVATDVGQHQMWAAQYLTFNNPYSILTSGGAGTMGFGLPAAIGAQVANPNKKVLAVVGDGGFQMTFQELMLIKEYNLPVKIFIINNSYLGMVRQWQELFHEKRYSSVDLSYNPDFIKIGEAYGIKSIQLTNKKDLKKNLKKILESDEAVLVECIVEKEENVYPMIPAGKDVSCIVGKRGVLENE</sequence>
<evidence type="ECO:0000256" key="3">
    <source>
        <dbReference type="ARBA" id="ARBA00007812"/>
    </source>
</evidence>
<gene>
    <name evidence="18" type="primary">ilvB</name>
    <name evidence="18" type="ORF">CBG59_03175</name>
</gene>
<evidence type="ECO:0000256" key="1">
    <source>
        <dbReference type="ARBA" id="ARBA00004974"/>
    </source>
</evidence>
<dbReference type="CDD" id="cd07035">
    <property type="entry name" value="TPP_PYR_POX_like"/>
    <property type="match status" value="1"/>
</dbReference>
<name>A0A2C6ALR9_FUSNP</name>
<keyword evidence="9" id="KW-0274">FAD</keyword>
<evidence type="ECO:0000256" key="14">
    <source>
        <dbReference type="RuleBase" id="RU003591"/>
    </source>
</evidence>
<dbReference type="GO" id="GO:0050660">
    <property type="term" value="F:flavin adenine dinucleotide binding"/>
    <property type="evidence" value="ECO:0007669"/>
    <property type="project" value="InterPro"/>
</dbReference>
<dbReference type="NCBIfam" id="TIGR00118">
    <property type="entry name" value="acolac_lg"/>
    <property type="match status" value="1"/>
</dbReference>
<dbReference type="Pfam" id="PF02776">
    <property type="entry name" value="TPP_enzyme_N"/>
    <property type="match status" value="1"/>
</dbReference>
<dbReference type="InterPro" id="IPR012001">
    <property type="entry name" value="Thiamin_PyroP_enz_TPP-bd_dom"/>
</dbReference>
<dbReference type="Pfam" id="PF00205">
    <property type="entry name" value="TPP_enzyme_M"/>
    <property type="match status" value="1"/>
</dbReference>
<dbReference type="InterPro" id="IPR029035">
    <property type="entry name" value="DHS-like_NAD/FAD-binding_dom"/>
</dbReference>
<reference evidence="18 19" key="1">
    <citation type="submission" date="2017-06" db="EMBL/GenBank/DDBJ databases">
        <title>Draft genome sequence of Fusobacterium nucleatum subsp. polymorphum KCOM 1330 (=ChDC F330).</title>
        <authorList>
            <person name="Kook J.-K."/>
            <person name="Park S.-N."/>
            <person name="Lim Y.K."/>
            <person name="Roh H."/>
        </authorList>
    </citation>
    <scope>NUCLEOTIDE SEQUENCE [LARGE SCALE GENOMIC DNA]</scope>
    <source>
        <strain evidence="19">KCOM 1330 (ChDC F330)</strain>
    </source>
</reference>
<dbReference type="Gene3D" id="3.40.50.970">
    <property type="match status" value="2"/>
</dbReference>
<evidence type="ECO:0000256" key="8">
    <source>
        <dbReference type="ARBA" id="ARBA00022723"/>
    </source>
</evidence>
<evidence type="ECO:0000256" key="5">
    <source>
        <dbReference type="ARBA" id="ARBA00022605"/>
    </source>
</evidence>
<dbReference type="FunFam" id="3.40.50.970:FF:000007">
    <property type="entry name" value="Acetolactate synthase"/>
    <property type="match status" value="1"/>
</dbReference>
<dbReference type="GO" id="GO:0009097">
    <property type="term" value="P:isoleucine biosynthetic process"/>
    <property type="evidence" value="ECO:0007669"/>
    <property type="project" value="UniProtKB-UniPathway"/>
</dbReference>
<dbReference type="InterPro" id="IPR045229">
    <property type="entry name" value="TPP_enz"/>
</dbReference>
<evidence type="ECO:0000256" key="7">
    <source>
        <dbReference type="ARBA" id="ARBA00022679"/>
    </source>
</evidence>
<evidence type="ECO:0000256" key="6">
    <source>
        <dbReference type="ARBA" id="ARBA00022630"/>
    </source>
</evidence>
<evidence type="ECO:0000256" key="10">
    <source>
        <dbReference type="ARBA" id="ARBA00022842"/>
    </source>
</evidence>
<keyword evidence="7 14" id="KW-0808">Transferase</keyword>
<dbReference type="SUPFAM" id="SSF52467">
    <property type="entry name" value="DHS-like NAD/FAD-binding domain"/>
    <property type="match status" value="1"/>
</dbReference>
<comment type="cofactor">
    <cofactor evidence="14">
        <name>thiamine diphosphate</name>
        <dbReference type="ChEBI" id="CHEBI:58937"/>
    </cofactor>
    <text evidence="14">Binds 1 thiamine pyrophosphate per subunit.</text>
</comment>
<organism evidence="18 19">
    <name type="scientific">Fusobacterium nucleatum subsp. polymorphum</name>
    <name type="common">Fusobacterium polymorphum</name>
    <dbReference type="NCBI Taxonomy" id="76857"/>
    <lineage>
        <taxon>Bacteria</taxon>
        <taxon>Fusobacteriati</taxon>
        <taxon>Fusobacteriota</taxon>
        <taxon>Fusobacteriia</taxon>
        <taxon>Fusobacteriales</taxon>
        <taxon>Fusobacteriaceae</taxon>
        <taxon>Fusobacterium</taxon>
    </lineage>
</organism>
<dbReference type="PANTHER" id="PTHR18968">
    <property type="entry name" value="THIAMINE PYROPHOSPHATE ENZYMES"/>
    <property type="match status" value="1"/>
</dbReference>
<evidence type="ECO:0000256" key="11">
    <source>
        <dbReference type="ARBA" id="ARBA00023052"/>
    </source>
</evidence>
<evidence type="ECO:0000256" key="2">
    <source>
        <dbReference type="ARBA" id="ARBA00005025"/>
    </source>
</evidence>
<dbReference type="RefSeq" id="WP_098994056.1">
    <property type="nucleotide sequence ID" value="NZ_CP084159.1"/>
</dbReference>
<feature type="domain" description="Thiamine pyrophosphate enzyme central" evidence="15">
    <location>
        <begin position="202"/>
        <end position="337"/>
    </location>
</feature>
<keyword evidence="12 14" id="KW-0100">Branched-chain amino acid biosynthesis</keyword>
<dbReference type="FunFam" id="3.40.50.1220:FF:000008">
    <property type="entry name" value="Acetolactate synthase"/>
    <property type="match status" value="1"/>
</dbReference>
<comment type="pathway">
    <text evidence="2 14">Amino-acid biosynthesis; L-valine biosynthesis; L-valine from pyruvate: step 1/4.</text>
</comment>
<dbReference type="InterPro" id="IPR039368">
    <property type="entry name" value="AHAS_TPP"/>
</dbReference>
<evidence type="ECO:0000256" key="9">
    <source>
        <dbReference type="ARBA" id="ARBA00022827"/>
    </source>
</evidence>
<proteinExistence type="inferred from homology"/>
<comment type="similarity">
    <text evidence="3 14">Belongs to the TPP enzyme family.</text>
</comment>
<keyword evidence="11 14" id="KW-0786">Thiamine pyrophosphate</keyword>